<gene>
    <name evidence="1" type="ORF">BDY17DRAFT_298063</name>
</gene>
<proteinExistence type="predicted"/>
<keyword evidence="2" id="KW-1185">Reference proteome</keyword>
<protein>
    <submittedName>
        <fullName evidence="1">Uncharacterized protein</fullName>
    </submittedName>
</protein>
<organism evidence="1 2">
    <name type="scientific">Neohortaea acidophila</name>
    <dbReference type="NCBI Taxonomy" id="245834"/>
    <lineage>
        <taxon>Eukaryota</taxon>
        <taxon>Fungi</taxon>
        <taxon>Dikarya</taxon>
        <taxon>Ascomycota</taxon>
        <taxon>Pezizomycotina</taxon>
        <taxon>Dothideomycetes</taxon>
        <taxon>Dothideomycetidae</taxon>
        <taxon>Mycosphaerellales</taxon>
        <taxon>Teratosphaeriaceae</taxon>
        <taxon>Neohortaea</taxon>
    </lineage>
</organism>
<evidence type="ECO:0000313" key="2">
    <source>
        <dbReference type="Proteomes" id="UP000799767"/>
    </source>
</evidence>
<dbReference type="AlphaFoldDB" id="A0A6A6PUI1"/>
<dbReference type="GeneID" id="54474687"/>
<evidence type="ECO:0000313" key="1">
    <source>
        <dbReference type="EMBL" id="KAF2483769.1"/>
    </source>
</evidence>
<name>A0A6A6PUI1_9PEZI</name>
<reference evidence="1" key="1">
    <citation type="journal article" date="2020" name="Stud. Mycol.">
        <title>101 Dothideomycetes genomes: a test case for predicting lifestyles and emergence of pathogens.</title>
        <authorList>
            <person name="Haridas S."/>
            <person name="Albert R."/>
            <person name="Binder M."/>
            <person name="Bloem J."/>
            <person name="Labutti K."/>
            <person name="Salamov A."/>
            <person name="Andreopoulos B."/>
            <person name="Baker S."/>
            <person name="Barry K."/>
            <person name="Bills G."/>
            <person name="Bluhm B."/>
            <person name="Cannon C."/>
            <person name="Castanera R."/>
            <person name="Culley D."/>
            <person name="Daum C."/>
            <person name="Ezra D."/>
            <person name="Gonzalez J."/>
            <person name="Henrissat B."/>
            <person name="Kuo A."/>
            <person name="Liang C."/>
            <person name="Lipzen A."/>
            <person name="Lutzoni F."/>
            <person name="Magnuson J."/>
            <person name="Mondo S."/>
            <person name="Nolan M."/>
            <person name="Ohm R."/>
            <person name="Pangilinan J."/>
            <person name="Park H.-J."/>
            <person name="Ramirez L."/>
            <person name="Alfaro M."/>
            <person name="Sun H."/>
            <person name="Tritt A."/>
            <person name="Yoshinaga Y."/>
            <person name="Zwiers L.-H."/>
            <person name="Turgeon B."/>
            <person name="Goodwin S."/>
            <person name="Spatafora J."/>
            <person name="Crous P."/>
            <person name="Grigoriev I."/>
        </authorList>
    </citation>
    <scope>NUCLEOTIDE SEQUENCE</scope>
    <source>
        <strain evidence="1">CBS 113389</strain>
    </source>
</reference>
<dbReference type="RefSeq" id="XP_033590339.1">
    <property type="nucleotide sequence ID" value="XM_033733685.1"/>
</dbReference>
<dbReference type="EMBL" id="MU001635">
    <property type="protein sequence ID" value="KAF2483769.1"/>
    <property type="molecule type" value="Genomic_DNA"/>
</dbReference>
<accession>A0A6A6PUI1</accession>
<dbReference type="Proteomes" id="UP000799767">
    <property type="component" value="Unassembled WGS sequence"/>
</dbReference>
<sequence length="177" mass="18747">MVFLMLAPVLCAFVGIGALSWVASLAARDVNGIQRSATLPAMLHFPVESLSAYDMSVVDGMSVRLDPERSAPLGYHGAIFENEAKNFSRDGLVTGVGEQRKPGVHHGKLFVPLSEGGDNVEGKWFAVDSAVAENTTIDAFDNLKNAVTGVAGEIAGPQEALHLVAALIAVAEDMKWE</sequence>